<keyword evidence="3" id="KW-0862">Zinc</keyword>
<evidence type="ECO:0000256" key="2">
    <source>
        <dbReference type="ARBA" id="ARBA00022771"/>
    </source>
</evidence>
<evidence type="ECO:0000256" key="4">
    <source>
        <dbReference type="SAM" id="MobiDB-lite"/>
    </source>
</evidence>
<dbReference type="PANTHER" id="PTHR31251">
    <property type="entry name" value="SQUAMOSA PROMOTER-BINDING-LIKE PROTEIN 4"/>
    <property type="match status" value="1"/>
</dbReference>
<dbReference type="Gene3D" id="4.10.1100.10">
    <property type="entry name" value="Transcription factor, SBP-box domain"/>
    <property type="match status" value="1"/>
</dbReference>
<evidence type="ECO:0000313" key="6">
    <source>
        <dbReference type="EMBL" id="CAD8592753.1"/>
    </source>
</evidence>
<gene>
    <name evidence="6" type="ORF">MSP1404_LOCUS10157</name>
</gene>
<dbReference type="GO" id="GO:0005634">
    <property type="term" value="C:nucleus"/>
    <property type="evidence" value="ECO:0007669"/>
    <property type="project" value="InterPro"/>
</dbReference>
<dbReference type="SUPFAM" id="SSF103612">
    <property type="entry name" value="SBT domain"/>
    <property type="match status" value="1"/>
</dbReference>
<dbReference type="AlphaFoldDB" id="A0A7S0KU04"/>
<accession>A0A7S0KU04</accession>
<dbReference type="InterPro" id="IPR044817">
    <property type="entry name" value="SBP-like"/>
</dbReference>
<organism evidence="6">
    <name type="scientific">Micromonas pusilla</name>
    <name type="common">Picoplanktonic green alga</name>
    <name type="synonym">Chromulina pusilla</name>
    <dbReference type="NCBI Taxonomy" id="38833"/>
    <lineage>
        <taxon>Eukaryota</taxon>
        <taxon>Viridiplantae</taxon>
        <taxon>Chlorophyta</taxon>
        <taxon>Mamiellophyceae</taxon>
        <taxon>Mamiellales</taxon>
        <taxon>Mamiellaceae</taxon>
        <taxon>Micromonas</taxon>
    </lineage>
</organism>
<proteinExistence type="predicted"/>
<dbReference type="PROSITE" id="PS51141">
    <property type="entry name" value="ZF_SBP"/>
    <property type="match status" value="1"/>
</dbReference>
<keyword evidence="2" id="KW-0863">Zinc-finger</keyword>
<dbReference type="InterPro" id="IPR036893">
    <property type="entry name" value="SBP_sf"/>
</dbReference>
<dbReference type="GO" id="GO:0003677">
    <property type="term" value="F:DNA binding"/>
    <property type="evidence" value="ECO:0007669"/>
    <property type="project" value="InterPro"/>
</dbReference>
<dbReference type="InterPro" id="IPR004333">
    <property type="entry name" value="SBP_dom"/>
</dbReference>
<reference evidence="6" key="1">
    <citation type="submission" date="2021-01" db="EMBL/GenBank/DDBJ databases">
        <authorList>
            <person name="Corre E."/>
            <person name="Pelletier E."/>
            <person name="Niang G."/>
            <person name="Scheremetjew M."/>
            <person name="Finn R."/>
            <person name="Kale V."/>
            <person name="Holt S."/>
            <person name="Cochrane G."/>
            <person name="Meng A."/>
            <person name="Brown T."/>
            <person name="Cohen L."/>
        </authorList>
    </citation>
    <scope>NUCLEOTIDE SEQUENCE</scope>
    <source>
        <strain evidence="6">CCMP494</strain>
    </source>
</reference>
<feature type="region of interest" description="Disordered" evidence="4">
    <location>
        <begin position="1"/>
        <end position="154"/>
    </location>
</feature>
<feature type="region of interest" description="Disordered" evidence="4">
    <location>
        <begin position="246"/>
        <end position="294"/>
    </location>
</feature>
<feature type="compositionally biased region" description="Low complexity" evidence="4">
    <location>
        <begin position="284"/>
        <end position="294"/>
    </location>
</feature>
<evidence type="ECO:0000259" key="5">
    <source>
        <dbReference type="PROSITE" id="PS51141"/>
    </source>
</evidence>
<keyword evidence="1" id="KW-0479">Metal-binding</keyword>
<name>A0A7S0KU04_MICPS</name>
<dbReference type="GO" id="GO:0008270">
    <property type="term" value="F:zinc ion binding"/>
    <property type="evidence" value="ECO:0007669"/>
    <property type="project" value="UniProtKB-KW"/>
</dbReference>
<evidence type="ECO:0000256" key="1">
    <source>
        <dbReference type="ARBA" id="ARBA00022723"/>
    </source>
</evidence>
<feature type="domain" description="SBP-type" evidence="5">
    <location>
        <begin position="173"/>
        <end position="248"/>
    </location>
</feature>
<protein>
    <recommendedName>
        <fullName evidence="5">SBP-type domain-containing protein</fullName>
    </recommendedName>
</protein>
<sequence>MASVEAPAVRQPRVSRDEDEPETCALQTHPNPGAGGAQVKPPRGARADAKDGEGIVPSVGKAGFQLKAVGKRPMRMSHVSSTSHHSLASLAHAREEHHAEDDNEELSPDREQQDASLGTAVADAGRPDTRESTETPTLAPNDSDAPPHVPDGQMIQTSPRAARFEAPSSPGGTVRCTVDNCGEPCVSVYCRRYHTCREHIGALHVVRGGAEVRFCQRCSSFQPIADFDGDRHTCRDALHAYNSARREMRKTNKDKRKKAAAEAGEGPDGVKRGAKGAKKTRTEPAPSSTNNASSDAATAFVVDNRAIEIYRATMNALQATRAVPTPGTPPPPATTMTQLDAMRMMAAAGNQAAARNQAIALTGNGGDGSAQMFNMMQFMNVAWLQWCANVNSKSHG</sequence>
<feature type="compositionally biased region" description="Low complexity" evidence="4">
    <location>
        <begin position="77"/>
        <end position="91"/>
    </location>
</feature>
<dbReference type="EMBL" id="HBEV01013034">
    <property type="protein sequence ID" value="CAD8592753.1"/>
    <property type="molecule type" value="Transcribed_RNA"/>
</dbReference>
<evidence type="ECO:0000256" key="3">
    <source>
        <dbReference type="ARBA" id="ARBA00022833"/>
    </source>
</evidence>
<dbReference type="Pfam" id="PF03110">
    <property type="entry name" value="SBP"/>
    <property type="match status" value="1"/>
</dbReference>
<dbReference type="PANTHER" id="PTHR31251:SF169">
    <property type="entry name" value="SQUAMOSA PROMOTER-BINDING-LIKE PROTEIN 8"/>
    <property type="match status" value="1"/>
</dbReference>